<feature type="domain" description="BPG-independent PGAM N-terminal" evidence="15">
    <location>
        <begin position="81"/>
        <end position="316"/>
    </location>
</feature>
<reference evidence="16 17" key="1">
    <citation type="submission" date="2020-08" db="EMBL/GenBank/DDBJ databases">
        <title>Genomic Encyclopedia of Type Strains, Phase IV (KMG-V): Genome sequencing to study the core and pangenomes of soil and plant-associated prokaryotes.</title>
        <authorList>
            <person name="Whitman W."/>
        </authorList>
    </citation>
    <scope>NUCLEOTIDE SEQUENCE [LARGE SCALE GENOMIC DNA]</scope>
    <source>
        <strain evidence="16 17">M8UP14</strain>
    </source>
</reference>
<evidence type="ECO:0000256" key="7">
    <source>
        <dbReference type="ARBA" id="ARBA00023211"/>
    </source>
</evidence>
<evidence type="ECO:0000256" key="1">
    <source>
        <dbReference type="ARBA" id="ARBA00000370"/>
    </source>
</evidence>
<feature type="binding site" evidence="9 12">
    <location>
        <begin position="152"/>
        <end position="153"/>
    </location>
    <ligand>
        <name>substrate</name>
    </ligand>
</feature>
<dbReference type="NCBIfam" id="TIGR01307">
    <property type="entry name" value="pgm_bpd_ind"/>
    <property type="match status" value="1"/>
</dbReference>
<dbReference type="Pfam" id="PF06415">
    <property type="entry name" value="iPGM_N"/>
    <property type="match status" value="1"/>
</dbReference>
<dbReference type="PANTHER" id="PTHR31637:SF0">
    <property type="entry name" value="2,3-BISPHOSPHOGLYCERATE-INDEPENDENT PHOSPHOGLYCERATE MUTASE"/>
    <property type="match status" value="1"/>
</dbReference>
<comment type="cofactor">
    <cofactor evidence="9">
        <name>Mn(2+)</name>
        <dbReference type="ChEBI" id="CHEBI:29035"/>
    </cofactor>
    <text evidence="9">Binds 2 manganese ions per subunit.</text>
</comment>
<comment type="similarity">
    <text evidence="4 9">Belongs to the BPG-independent phosphoglycerate mutase family.</text>
</comment>
<comment type="subunit">
    <text evidence="9">Monomer.</text>
</comment>
<keyword evidence="6 9" id="KW-0324">Glycolysis</keyword>
<feature type="binding site" evidence="9 13">
    <location>
        <position position="61"/>
    </location>
    <ligand>
        <name>Mn(2+)</name>
        <dbReference type="ChEBI" id="CHEBI:29035"/>
        <label>2</label>
    </ligand>
</feature>
<gene>
    <name evidence="9" type="primary">gpmI</name>
    <name evidence="16" type="ORF">HDF16_002535</name>
</gene>
<evidence type="ECO:0000256" key="6">
    <source>
        <dbReference type="ARBA" id="ARBA00023152"/>
    </source>
</evidence>
<evidence type="ECO:0000256" key="4">
    <source>
        <dbReference type="ARBA" id="ARBA00008819"/>
    </source>
</evidence>
<feature type="binding site" evidence="9 12">
    <location>
        <position position="352"/>
    </location>
    <ligand>
        <name>substrate</name>
    </ligand>
</feature>
<feature type="binding site" evidence="9 13">
    <location>
        <position position="479"/>
    </location>
    <ligand>
        <name>Mn(2+)</name>
        <dbReference type="ChEBI" id="CHEBI:29035"/>
        <label>1</label>
    </ligand>
</feature>
<evidence type="ECO:0000256" key="13">
    <source>
        <dbReference type="PIRSR" id="PIRSR001492-3"/>
    </source>
</evidence>
<dbReference type="PANTHER" id="PTHR31637">
    <property type="entry name" value="2,3-BISPHOSPHOGLYCERATE-INDEPENDENT PHOSPHOGLYCERATE MUTASE"/>
    <property type="match status" value="1"/>
</dbReference>
<feature type="binding site" evidence="9 12">
    <location>
        <begin position="262"/>
        <end position="265"/>
    </location>
    <ligand>
        <name>substrate</name>
    </ligand>
</feature>
<feature type="binding site" evidence="9 13">
    <location>
        <position position="419"/>
    </location>
    <ligand>
        <name>Mn(2+)</name>
        <dbReference type="ChEBI" id="CHEBI:29035"/>
        <label>1</label>
    </ligand>
</feature>
<keyword evidence="5 9" id="KW-0479">Metal-binding</keyword>
<dbReference type="PIRSF" id="PIRSF001492">
    <property type="entry name" value="IPGAM"/>
    <property type="match status" value="1"/>
</dbReference>
<evidence type="ECO:0000256" key="3">
    <source>
        <dbReference type="ARBA" id="ARBA00004798"/>
    </source>
</evidence>
<keyword evidence="7 9" id="KW-0464">Manganese</keyword>
<evidence type="ECO:0000256" key="10">
    <source>
        <dbReference type="NCBIfam" id="TIGR01307"/>
    </source>
</evidence>
<dbReference type="GO" id="GO:0004619">
    <property type="term" value="F:phosphoglycerate mutase activity"/>
    <property type="evidence" value="ECO:0007669"/>
    <property type="project" value="UniProtKB-UniRule"/>
</dbReference>
<dbReference type="SUPFAM" id="SSF64158">
    <property type="entry name" value="2,3-Bisphosphoglycerate-independent phosphoglycerate mutase, substrate-binding domain"/>
    <property type="match status" value="1"/>
</dbReference>
<dbReference type="Proteomes" id="UP000540989">
    <property type="component" value="Unassembled WGS sequence"/>
</dbReference>
<comment type="pathway">
    <text evidence="3 9">Carbohydrate degradation; glycolysis; pyruvate from D-glyceraldehyde 3-phosphate: step 3/5.</text>
</comment>
<dbReference type="InterPro" id="IPR017850">
    <property type="entry name" value="Alkaline_phosphatase_core_sf"/>
</dbReference>
<evidence type="ECO:0000256" key="12">
    <source>
        <dbReference type="PIRSR" id="PIRSR001492-2"/>
    </source>
</evidence>
<dbReference type="InterPro" id="IPR006124">
    <property type="entry name" value="Metalloenzyme"/>
</dbReference>
<evidence type="ECO:0000313" key="17">
    <source>
        <dbReference type="Proteomes" id="UP000540989"/>
    </source>
</evidence>
<dbReference type="FunFam" id="3.40.1450.10:FF:000002">
    <property type="entry name" value="2,3-bisphosphoglycerate-independent phosphoglycerate mutase"/>
    <property type="match status" value="1"/>
</dbReference>
<dbReference type="Gene3D" id="3.40.720.10">
    <property type="entry name" value="Alkaline Phosphatase, subunit A"/>
    <property type="match status" value="1"/>
</dbReference>
<dbReference type="AlphaFoldDB" id="A0A7W8E417"/>
<dbReference type="CDD" id="cd16010">
    <property type="entry name" value="iPGM"/>
    <property type="match status" value="1"/>
</dbReference>
<feature type="binding site" evidence="9 12">
    <location>
        <position position="190"/>
    </location>
    <ligand>
        <name>substrate</name>
    </ligand>
</feature>
<dbReference type="InterPro" id="IPR011258">
    <property type="entry name" value="BPG-indep_PGM_N"/>
</dbReference>
<dbReference type="SUPFAM" id="SSF53649">
    <property type="entry name" value="Alkaline phosphatase-like"/>
    <property type="match status" value="1"/>
</dbReference>
<dbReference type="GO" id="GO:0006096">
    <property type="term" value="P:glycolytic process"/>
    <property type="evidence" value="ECO:0007669"/>
    <property type="project" value="UniProtKB-UniRule"/>
</dbReference>
<dbReference type="RefSeq" id="WP_184216967.1">
    <property type="nucleotide sequence ID" value="NZ_JACHIP010000003.1"/>
</dbReference>
<dbReference type="GO" id="GO:0030145">
    <property type="term" value="F:manganese ion binding"/>
    <property type="evidence" value="ECO:0007669"/>
    <property type="project" value="UniProtKB-UniRule"/>
</dbReference>
<dbReference type="Gene3D" id="3.40.1450.10">
    <property type="entry name" value="BPG-independent phosphoglycerate mutase, domain B"/>
    <property type="match status" value="1"/>
</dbReference>
<dbReference type="Pfam" id="PF01676">
    <property type="entry name" value="Metalloenzyme"/>
    <property type="match status" value="1"/>
</dbReference>
<feature type="binding site" evidence="9 13">
    <location>
        <position position="11"/>
    </location>
    <ligand>
        <name>Mn(2+)</name>
        <dbReference type="ChEBI" id="CHEBI:29035"/>
        <label>2</label>
    </ligand>
</feature>
<evidence type="ECO:0000259" key="15">
    <source>
        <dbReference type="Pfam" id="PF06415"/>
    </source>
</evidence>
<evidence type="ECO:0000256" key="11">
    <source>
        <dbReference type="PIRSR" id="PIRSR001492-1"/>
    </source>
</evidence>
<feature type="binding site" evidence="9 12">
    <location>
        <position position="122"/>
    </location>
    <ligand>
        <name>substrate</name>
    </ligand>
</feature>
<evidence type="ECO:0000256" key="5">
    <source>
        <dbReference type="ARBA" id="ARBA00022723"/>
    </source>
</evidence>
<protein>
    <recommendedName>
        <fullName evidence="9 10">2,3-bisphosphoglycerate-independent phosphoglycerate mutase</fullName>
        <shortName evidence="9">BPG-independent PGAM</shortName>
        <shortName evidence="9">Phosphoglyceromutase</shortName>
        <shortName evidence="9">iPGM</shortName>
        <ecNumber evidence="9 10">5.4.2.12</ecNumber>
    </recommendedName>
</protein>
<dbReference type="EMBL" id="JACHIP010000003">
    <property type="protein sequence ID" value="MBB5057829.1"/>
    <property type="molecule type" value="Genomic_DNA"/>
</dbReference>
<organism evidence="16 17">
    <name type="scientific">Granulicella aggregans</name>
    <dbReference type="NCBI Taxonomy" id="474949"/>
    <lineage>
        <taxon>Bacteria</taxon>
        <taxon>Pseudomonadati</taxon>
        <taxon>Acidobacteriota</taxon>
        <taxon>Terriglobia</taxon>
        <taxon>Terriglobales</taxon>
        <taxon>Acidobacteriaceae</taxon>
        <taxon>Granulicella</taxon>
    </lineage>
</organism>
<comment type="catalytic activity">
    <reaction evidence="1 9">
        <text>(2R)-2-phosphoglycerate = (2R)-3-phosphoglycerate</text>
        <dbReference type="Rhea" id="RHEA:15901"/>
        <dbReference type="ChEBI" id="CHEBI:58272"/>
        <dbReference type="ChEBI" id="CHEBI:58289"/>
        <dbReference type="EC" id="5.4.2.12"/>
    </reaction>
</comment>
<feature type="domain" description="Metalloenzyme" evidence="14">
    <location>
        <begin position="4"/>
        <end position="517"/>
    </location>
</feature>
<evidence type="ECO:0000256" key="2">
    <source>
        <dbReference type="ARBA" id="ARBA00002315"/>
    </source>
</evidence>
<feature type="binding site" evidence="9 12">
    <location>
        <position position="184"/>
    </location>
    <ligand>
        <name>substrate</name>
    </ligand>
</feature>
<keyword evidence="17" id="KW-1185">Reference proteome</keyword>
<dbReference type="InterPro" id="IPR036646">
    <property type="entry name" value="PGAM_B_sf"/>
</dbReference>
<feature type="binding site" evidence="9 13">
    <location>
        <position position="423"/>
    </location>
    <ligand>
        <name>Mn(2+)</name>
        <dbReference type="ChEBI" id="CHEBI:29035"/>
        <label>1</label>
    </ligand>
</feature>
<evidence type="ECO:0000313" key="16">
    <source>
        <dbReference type="EMBL" id="MBB5057829.1"/>
    </source>
</evidence>
<dbReference type="UniPathway" id="UPA00109">
    <property type="reaction ID" value="UER00186"/>
</dbReference>
<feature type="binding site" evidence="9 13">
    <location>
        <position position="461"/>
    </location>
    <ligand>
        <name>Mn(2+)</name>
        <dbReference type="ChEBI" id="CHEBI:29035"/>
        <label>2</label>
    </ligand>
</feature>
<evidence type="ECO:0000256" key="9">
    <source>
        <dbReference type="HAMAP-Rule" id="MF_01038"/>
    </source>
</evidence>
<evidence type="ECO:0000259" key="14">
    <source>
        <dbReference type="Pfam" id="PF01676"/>
    </source>
</evidence>
<comment type="function">
    <text evidence="2 9">Catalyzes the interconversion of 2-phosphoglycerate and 3-phosphoglycerate.</text>
</comment>
<feature type="binding site" evidence="9 13">
    <location>
        <position position="460"/>
    </location>
    <ligand>
        <name>Mn(2+)</name>
        <dbReference type="ChEBI" id="CHEBI:29035"/>
        <label>2</label>
    </ligand>
</feature>
<dbReference type="EC" id="5.4.2.12" evidence="9 10"/>
<keyword evidence="8 9" id="KW-0413">Isomerase</keyword>
<sequence length="532" mass="57609">MARPIVLTILDGWGYRADTHGNAIALARKPVYDKLLAEYPNTLLRASEHFVGLPDGQMGNSEVGHLNLGAGRIVRMDMTRIDTAIMTGEFFSDPTLVRAMELAGQKGRALHLLGLLSDGGVHSHQRHLYALLKMAAQHKLTRVFVHAFLDGRDTLPTGGVGYLQELQQKFTEIGVGRLASVSGRYFAMDRDLRWEKELQAFDAMVTGAPAGGVYTDAIARVKECYSNGVTDEFVPPFTCVDAAGKAVGAIRDEDVCICFNYRADRVRQVTRVLTRNSGLTADAGAQLPKAAELDAEIPRSLVPQGLHYVCMTQYDKNFKLPIVVPAESMDNLLANLMAQANLRNLRVAETEKYAHVTYFFNGGIEKPFGGEDRELVASQKVATYDLAPEMSAAGIADAVVKAVNDTAFDVIIVNFANADMVGHSGKIEPTIRAVETVDSELGRIYQAVKQYGGSLLVTADHGNAEMLIDPATGGPHTAHTTNPVPFLLVTDERGVSVREGGSLRDISPTILSLLKMEQPGEMTGGDLRVVAG</sequence>
<dbReference type="InterPro" id="IPR005995">
    <property type="entry name" value="Pgm_bpd_ind"/>
</dbReference>
<accession>A0A7W8E417</accession>
<dbReference type="GO" id="GO:0006007">
    <property type="term" value="P:glucose catabolic process"/>
    <property type="evidence" value="ECO:0007669"/>
    <property type="project" value="InterPro"/>
</dbReference>
<comment type="caution">
    <text evidence="16">The sequence shown here is derived from an EMBL/GenBank/DDBJ whole genome shotgun (WGS) entry which is preliminary data.</text>
</comment>
<dbReference type="GO" id="GO:0005829">
    <property type="term" value="C:cytosol"/>
    <property type="evidence" value="ECO:0007669"/>
    <property type="project" value="TreeGrafter"/>
</dbReference>
<dbReference type="HAMAP" id="MF_01038">
    <property type="entry name" value="GpmI"/>
    <property type="match status" value="1"/>
</dbReference>
<feature type="active site" description="Phosphoserine intermediate" evidence="9 11">
    <location>
        <position position="61"/>
    </location>
</feature>
<evidence type="ECO:0000256" key="8">
    <source>
        <dbReference type="ARBA" id="ARBA00023235"/>
    </source>
</evidence>
<proteinExistence type="inferred from homology"/>
<name>A0A7W8E417_9BACT</name>